<dbReference type="InterPro" id="IPR044192">
    <property type="entry name" value="CDSP32"/>
</dbReference>
<dbReference type="InterPro" id="IPR036249">
    <property type="entry name" value="Thioredoxin-like_sf"/>
</dbReference>
<evidence type="ECO:0000313" key="2">
    <source>
        <dbReference type="EMBL" id="KAK3273010.1"/>
    </source>
</evidence>
<accession>A0AAE0G7F6</accession>
<evidence type="ECO:0000313" key="3">
    <source>
        <dbReference type="Proteomes" id="UP001190700"/>
    </source>
</evidence>
<dbReference type="Gene3D" id="3.40.30.10">
    <property type="entry name" value="Glutaredoxin"/>
    <property type="match status" value="2"/>
</dbReference>
<comment type="caution">
    <text evidence="2">The sequence shown here is derived from an EMBL/GenBank/DDBJ whole genome shotgun (WGS) entry which is preliminary data.</text>
</comment>
<sequence>MQRLAAESAAVEDRTISIQNRNELEAFLVEAEDKLVMLNVETEALCDVGFDINDPAACAQFKSDLARVAAECEDVVFLNLDIEDSSEALALSNELGVNKFPTQQYYKNGSLVWQHEGAGVGTMESVGEGVLYYGGQGAGGMSASKFITEVKSDDDLDDFLELCALPETNDMGVTLQVQCDKQLAVLDCSKLNDAPSCMAIFPAVLALAKNTAGATRWARLLCDADLTSAALAQKYNVTQYPTFIFFADGKEVDRVVSADRMTLMNHVLQFQAANGVSMPQPSARKRLSNSEAKKIAQAKRAAQKKQMF</sequence>
<dbReference type="EMBL" id="LGRX02008678">
    <property type="protein sequence ID" value="KAK3273010.1"/>
    <property type="molecule type" value="Genomic_DNA"/>
</dbReference>
<dbReference type="GO" id="GO:0016671">
    <property type="term" value="F:oxidoreductase activity, acting on a sulfur group of donors, disulfide as acceptor"/>
    <property type="evidence" value="ECO:0007669"/>
    <property type="project" value="InterPro"/>
</dbReference>
<dbReference type="SUPFAM" id="SSF52833">
    <property type="entry name" value="Thioredoxin-like"/>
    <property type="match status" value="2"/>
</dbReference>
<feature type="domain" description="Thioredoxin" evidence="1">
    <location>
        <begin position="196"/>
        <end position="262"/>
    </location>
</feature>
<dbReference type="PANTHER" id="PTHR47578:SF1">
    <property type="entry name" value="THIOREDOXIN-LIKE PROTEIN CDSP32, CHLOROPLASTIC"/>
    <property type="match status" value="1"/>
</dbReference>
<evidence type="ECO:0000259" key="1">
    <source>
        <dbReference type="Pfam" id="PF00085"/>
    </source>
</evidence>
<organism evidence="2 3">
    <name type="scientific">Cymbomonas tetramitiformis</name>
    <dbReference type="NCBI Taxonomy" id="36881"/>
    <lineage>
        <taxon>Eukaryota</taxon>
        <taxon>Viridiplantae</taxon>
        <taxon>Chlorophyta</taxon>
        <taxon>Pyramimonadophyceae</taxon>
        <taxon>Pyramimonadales</taxon>
        <taxon>Pyramimonadaceae</taxon>
        <taxon>Cymbomonas</taxon>
    </lineage>
</organism>
<dbReference type="Pfam" id="PF00085">
    <property type="entry name" value="Thioredoxin"/>
    <property type="match status" value="1"/>
</dbReference>
<reference evidence="2 3" key="1">
    <citation type="journal article" date="2015" name="Genome Biol. Evol.">
        <title>Comparative Genomics of a Bacterivorous Green Alga Reveals Evolutionary Causalities and Consequences of Phago-Mixotrophic Mode of Nutrition.</title>
        <authorList>
            <person name="Burns J.A."/>
            <person name="Paasch A."/>
            <person name="Narechania A."/>
            <person name="Kim E."/>
        </authorList>
    </citation>
    <scope>NUCLEOTIDE SEQUENCE [LARGE SCALE GENOMIC DNA]</scope>
    <source>
        <strain evidence="2 3">PLY_AMNH</strain>
    </source>
</reference>
<dbReference type="Proteomes" id="UP001190700">
    <property type="component" value="Unassembled WGS sequence"/>
</dbReference>
<dbReference type="AlphaFoldDB" id="A0AAE0G7F6"/>
<protein>
    <submittedName>
        <fullName evidence="2">Thioredoxin-like protein cdsp32, chloroplastic</fullName>
    </submittedName>
</protein>
<dbReference type="InterPro" id="IPR013766">
    <property type="entry name" value="Thioredoxin_domain"/>
</dbReference>
<dbReference type="PANTHER" id="PTHR47578">
    <property type="entry name" value="THIOREDOXIN-LIKE PROTEIN CDSP32, CHLOROPLASTIC"/>
    <property type="match status" value="1"/>
</dbReference>
<gene>
    <name evidence="2" type="ORF">CYMTET_18728</name>
</gene>
<keyword evidence="3" id="KW-1185">Reference proteome</keyword>
<dbReference type="CDD" id="cd02947">
    <property type="entry name" value="TRX_family"/>
    <property type="match status" value="2"/>
</dbReference>
<proteinExistence type="predicted"/>
<name>A0AAE0G7F6_9CHLO</name>